<evidence type="ECO:0000313" key="3">
    <source>
        <dbReference type="EMBL" id="VDP23622.1"/>
    </source>
</evidence>
<accession>A0A3P8BC41</accession>
<sequence length="578" mass="64662">MVTPPTHAYILHAAFAEEIIIDSSAEGHTAGTDPPVLQPETDAAAVENAVVATTTDIDLRDGTLREVHPTTTVDNVNDRTIVDHVRHPETGTHRTDIVLVDSLGKKLKLELITKEVVTLAQRPPRLHQEDVDFIRHHGFELPLCREDNIVPDILIGIDHYWDIICPEAPICLPTGMVLCHTCFGTVISGNSVFRCLRTCITCKKFNAVPYRYPDVPPLPPERTQRSRPFQNVGLDYLGPHACTGTSSGKVWICLITCMTTRAIHLEVVLDNTTQEFLFAFRRFIARRGAPDVVYSDNSTTFHAAETAITALLYAPSSWRNVSTFCASHKIKWNFITPLSPWKGGFYERLVALFKSAYKKSIGRNVLPLNQLQTVVVEVEATLNSRPITPFREKDTFIHVLRPVDFLIPQVELQLPPLPPQLDDLYDSSHNLASWYKSTLSILDHFWKLWQSDYLSALRERHRATSKRPKSTSIAPEIGDVVLVADENAPRGSWTYGLIVQLNPGQDGSVRTAEVRTPNGRCLKRSLSHLYPLEIHANSAITPPQDSTPPSSAARVQPQRRAKSQHAFINPHSRTISPP</sequence>
<name>A0A3P8BC41_HELPZ</name>
<dbReference type="OrthoDB" id="5870116at2759"/>
<dbReference type="Pfam" id="PF18701">
    <property type="entry name" value="DUF5641"/>
    <property type="match status" value="1"/>
</dbReference>
<dbReference type="Gene3D" id="3.30.420.10">
    <property type="entry name" value="Ribonuclease H-like superfamily/Ribonuclease H"/>
    <property type="match status" value="1"/>
</dbReference>
<dbReference type="PANTHER" id="PTHR47331">
    <property type="entry name" value="PHD-TYPE DOMAIN-CONTAINING PROTEIN"/>
    <property type="match status" value="1"/>
</dbReference>
<reference evidence="3" key="1">
    <citation type="submission" date="2018-11" db="EMBL/GenBank/DDBJ databases">
        <authorList>
            <consortium name="Pathogen Informatics"/>
        </authorList>
    </citation>
    <scope>NUCLEOTIDE SEQUENCE [LARGE SCALE GENOMIC DNA]</scope>
</reference>
<gene>
    <name evidence="3" type="ORF">HPBE_LOCUS21160</name>
</gene>
<dbReference type="InterPro" id="IPR040676">
    <property type="entry name" value="DUF5641"/>
</dbReference>
<dbReference type="GO" id="GO:0003676">
    <property type="term" value="F:nucleic acid binding"/>
    <property type="evidence" value="ECO:0007669"/>
    <property type="project" value="InterPro"/>
</dbReference>
<feature type="compositionally biased region" description="Polar residues" evidence="1">
    <location>
        <begin position="538"/>
        <end position="550"/>
    </location>
</feature>
<dbReference type="InterPro" id="IPR036397">
    <property type="entry name" value="RNaseH_sf"/>
</dbReference>
<dbReference type="InterPro" id="IPR012337">
    <property type="entry name" value="RNaseH-like_sf"/>
</dbReference>
<protein>
    <recommendedName>
        <fullName evidence="2">Integrase catalytic domain-containing protein</fullName>
    </recommendedName>
</protein>
<dbReference type="GO" id="GO:0015074">
    <property type="term" value="P:DNA integration"/>
    <property type="evidence" value="ECO:0007669"/>
    <property type="project" value="InterPro"/>
</dbReference>
<organism evidence="3">
    <name type="scientific">Heligmosomoides polygyrus</name>
    <name type="common">Parasitic roundworm</name>
    <dbReference type="NCBI Taxonomy" id="6339"/>
    <lineage>
        <taxon>Eukaryota</taxon>
        <taxon>Metazoa</taxon>
        <taxon>Ecdysozoa</taxon>
        <taxon>Nematoda</taxon>
        <taxon>Chromadorea</taxon>
        <taxon>Rhabditida</taxon>
        <taxon>Rhabditina</taxon>
        <taxon>Rhabditomorpha</taxon>
        <taxon>Strongyloidea</taxon>
        <taxon>Heligmosomidae</taxon>
        <taxon>Heligmosomoides</taxon>
    </lineage>
</organism>
<feature type="domain" description="Integrase catalytic" evidence="2">
    <location>
        <begin position="224"/>
        <end position="410"/>
    </location>
</feature>
<dbReference type="SUPFAM" id="SSF53098">
    <property type="entry name" value="Ribonuclease H-like"/>
    <property type="match status" value="1"/>
</dbReference>
<dbReference type="InterPro" id="IPR001584">
    <property type="entry name" value="Integrase_cat-core"/>
</dbReference>
<feature type="region of interest" description="Disordered" evidence="1">
    <location>
        <begin position="538"/>
        <end position="578"/>
    </location>
</feature>
<dbReference type="EMBL" id="UZAH01032747">
    <property type="protein sequence ID" value="VDP23622.1"/>
    <property type="molecule type" value="Genomic_DNA"/>
</dbReference>
<evidence type="ECO:0000259" key="2">
    <source>
        <dbReference type="PROSITE" id="PS50994"/>
    </source>
</evidence>
<dbReference type="AlphaFoldDB" id="A0A3P8BC41"/>
<dbReference type="PROSITE" id="PS50994">
    <property type="entry name" value="INTEGRASE"/>
    <property type="match status" value="1"/>
</dbReference>
<dbReference type="PANTHER" id="PTHR47331:SF2">
    <property type="match status" value="1"/>
</dbReference>
<evidence type="ECO:0000256" key="1">
    <source>
        <dbReference type="SAM" id="MobiDB-lite"/>
    </source>
</evidence>
<proteinExistence type="predicted"/>